<accession>A0AAW0A8B6</accession>
<organism evidence="1 2">
    <name type="scientific">Favolaschia claudopus</name>
    <dbReference type="NCBI Taxonomy" id="2862362"/>
    <lineage>
        <taxon>Eukaryota</taxon>
        <taxon>Fungi</taxon>
        <taxon>Dikarya</taxon>
        <taxon>Basidiomycota</taxon>
        <taxon>Agaricomycotina</taxon>
        <taxon>Agaricomycetes</taxon>
        <taxon>Agaricomycetidae</taxon>
        <taxon>Agaricales</taxon>
        <taxon>Marasmiineae</taxon>
        <taxon>Mycenaceae</taxon>
        <taxon>Favolaschia</taxon>
    </lineage>
</organism>
<proteinExistence type="predicted"/>
<sequence length="650" mass="73926">MMDMFEVYLGYKYISSATKGKILEHLCTRLHALGVKPCFYTTEMIYVHSPTLVEWLQSNSNAWKHSVKLLMHDIAFEKLQSSWGTNGTQNVSEVLNYLRFKFLQPPVRKWIISKLCQQTDLYQQIHSHLFSDQDCNVLTQSLLAFMGVEEAISLDLNDITSVFEAYVGCKDISSATKAKLSEHLCTRLEALEVENCFHAAEVMYQHSPTLMKLLQLEGFWEGPLRQTPHDIAFAKLQSSWGINGTQNISEAVNYLRFGFLRPRVRKWIIGMLSQQTDVWQQIRSHLLSNQDCDVLTQSLLAFMGDEVAISLDSIGITSVIEAYVGYKDISSATKTKILECLCTRLQALEVESCFHMTQMISVHSSALMEWLLFNQSNSTPWKDSVKLLLHDIAFKKLQSSWSANGTLDVFAIVNYLRFKFLQPTALAWIMQKLFQQICLHPLPDQDCKLLIRTLLRLQVIGGDGTISLASKDIALVEFWKCAVNTSRDVCWVLNVLLSTFAGAPPDTCSLIVKKIGLQIPLLSDPDLVKVITCCFPFPELPDSSDDWKYLSKAICLRLSSKKCSPHAQVKVWNIIVSYIGHNYSLTTRILDMIKLVQVPDHFLQVAILKAVAWHNVIPKLRNRLSRKQMCDILIFLGHPEIASEEILLRI</sequence>
<name>A0AAW0A8B6_9AGAR</name>
<protein>
    <submittedName>
        <fullName evidence="1">Uncharacterized protein</fullName>
    </submittedName>
</protein>
<gene>
    <name evidence="1" type="ORF">R3P38DRAFT_3042941</name>
</gene>
<evidence type="ECO:0000313" key="1">
    <source>
        <dbReference type="EMBL" id="KAK7002435.1"/>
    </source>
</evidence>
<dbReference type="EMBL" id="JAWWNJ010000079">
    <property type="protein sequence ID" value="KAK7002435.1"/>
    <property type="molecule type" value="Genomic_DNA"/>
</dbReference>
<evidence type="ECO:0000313" key="2">
    <source>
        <dbReference type="Proteomes" id="UP001362999"/>
    </source>
</evidence>
<comment type="caution">
    <text evidence="1">The sequence shown here is derived from an EMBL/GenBank/DDBJ whole genome shotgun (WGS) entry which is preliminary data.</text>
</comment>
<keyword evidence="2" id="KW-1185">Reference proteome</keyword>
<reference evidence="1 2" key="1">
    <citation type="journal article" date="2024" name="J Genomics">
        <title>Draft genome sequencing and assembly of Favolaschia claudopus CIRM-BRFM 2984 isolated from oak limbs.</title>
        <authorList>
            <person name="Navarro D."/>
            <person name="Drula E."/>
            <person name="Chaduli D."/>
            <person name="Cazenave R."/>
            <person name="Ahrendt S."/>
            <person name="Wang J."/>
            <person name="Lipzen A."/>
            <person name="Daum C."/>
            <person name="Barry K."/>
            <person name="Grigoriev I.V."/>
            <person name="Favel A."/>
            <person name="Rosso M.N."/>
            <person name="Martin F."/>
        </authorList>
    </citation>
    <scope>NUCLEOTIDE SEQUENCE [LARGE SCALE GENOMIC DNA]</scope>
    <source>
        <strain evidence="1 2">CIRM-BRFM 2984</strain>
    </source>
</reference>
<dbReference type="Proteomes" id="UP001362999">
    <property type="component" value="Unassembled WGS sequence"/>
</dbReference>
<dbReference type="AlphaFoldDB" id="A0AAW0A8B6"/>